<evidence type="ECO:0000313" key="9">
    <source>
        <dbReference type="Proteomes" id="UP000053328"/>
    </source>
</evidence>
<evidence type="ECO:0000256" key="3">
    <source>
        <dbReference type="ARBA" id="ARBA00022490"/>
    </source>
</evidence>
<proteinExistence type="predicted"/>
<dbReference type="GeneID" id="27334895"/>
<evidence type="ECO:0000313" key="8">
    <source>
        <dbReference type="EMBL" id="KIW15025.1"/>
    </source>
</evidence>
<keyword evidence="5" id="KW-0539">Nucleus</keyword>
<feature type="compositionally biased region" description="Acidic residues" evidence="6">
    <location>
        <begin position="159"/>
        <end position="170"/>
    </location>
</feature>
<dbReference type="Pfam" id="PF04683">
    <property type="entry name" value="Rpn13_ADRM1_Pru"/>
    <property type="match status" value="1"/>
</dbReference>
<dbReference type="InterPro" id="IPR038633">
    <property type="entry name" value="Rpn13/ADRM1_Pru_sf"/>
</dbReference>
<evidence type="ECO:0000256" key="1">
    <source>
        <dbReference type="ARBA" id="ARBA00004123"/>
    </source>
</evidence>
<dbReference type="Gene3D" id="1.10.2020.20">
    <property type="match status" value="1"/>
</dbReference>
<gene>
    <name evidence="8" type="ORF">PV08_07812</name>
</gene>
<dbReference type="PANTHER" id="PTHR12225:SF0">
    <property type="entry name" value="PROTEASOMAL UBIQUITIN RECEPTOR ADRM1"/>
    <property type="match status" value="1"/>
</dbReference>
<evidence type="ECO:0000256" key="5">
    <source>
        <dbReference type="ARBA" id="ARBA00023242"/>
    </source>
</evidence>
<keyword evidence="4" id="KW-0647">Proteasome</keyword>
<evidence type="ECO:0000256" key="4">
    <source>
        <dbReference type="ARBA" id="ARBA00022942"/>
    </source>
</evidence>
<organism evidence="8 9">
    <name type="scientific">Exophiala spinifera</name>
    <dbReference type="NCBI Taxonomy" id="91928"/>
    <lineage>
        <taxon>Eukaryota</taxon>
        <taxon>Fungi</taxon>
        <taxon>Dikarya</taxon>
        <taxon>Ascomycota</taxon>
        <taxon>Pezizomycotina</taxon>
        <taxon>Eurotiomycetes</taxon>
        <taxon>Chaetothyriomycetidae</taxon>
        <taxon>Chaetothyriales</taxon>
        <taxon>Herpotrichiellaceae</taxon>
        <taxon>Exophiala</taxon>
    </lineage>
</organism>
<dbReference type="GO" id="GO:0005737">
    <property type="term" value="C:cytoplasm"/>
    <property type="evidence" value="ECO:0007669"/>
    <property type="project" value="UniProtKB-SubCell"/>
</dbReference>
<dbReference type="GO" id="GO:0061133">
    <property type="term" value="F:endopeptidase activator activity"/>
    <property type="evidence" value="ECO:0007669"/>
    <property type="project" value="TreeGrafter"/>
</dbReference>
<dbReference type="HOGENOM" id="CLU_041798_4_0_1"/>
<evidence type="ECO:0000259" key="7">
    <source>
        <dbReference type="PROSITE" id="PS51917"/>
    </source>
</evidence>
<dbReference type="VEuPathDB" id="FungiDB:PV08_07812"/>
<dbReference type="RefSeq" id="XP_016235241.1">
    <property type="nucleotide sequence ID" value="XM_016382139.1"/>
</dbReference>
<dbReference type="InterPro" id="IPR006773">
    <property type="entry name" value="Rpn13/ADRM1"/>
</dbReference>
<evidence type="ECO:0000256" key="6">
    <source>
        <dbReference type="SAM" id="MobiDB-lite"/>
    </source>
</evidence>
<keyword evidence="9" id="KW-1185">Reference proteome</keyword>
<dbReference type="InterPro" id="IPR044868">
    <property type="entry name" value="Rpn13/ADRM1_Pru"/>
</dbReference>
<dbReference type="GO" id="GO:0070628">
    <property type="term" value="F:proteasome binding"/>
    <property type="evidence" value="ECO:0007669"/>
    <property type="project" value="TreeGrafter"/>
</dbReference>
<sequence>MSIQPIITFKAGLCELQSGSTPARVKPLPTPGYLYLYAEDELLHLCWRPRTAPLDSPELDLLMLPTDGTFTPYHPKSSETPDTSRQVTNGRIYVLKFSSSSQRYLFWLQSRSQHPQGDPAWFSARDLKLGQIVDNLLQGEDVDVQQQMAELPGDQRGPDDDDDEPMEDVEGTNHDVNRRPSQSGPGAGPGATGGDFREEGEESREGGADGGRAAAEREMQSIIQQFARRSGAIGAASQPANPVFTTLPDLLTPASTIPWIDSADSDTVDRLLQYLPPALVTLAQQADDASALNTDHTSVEAAEQALSLGQKKDILRRVLRSPQFTQSLASLTIALKDGGLPSISEALNIPVAHGGYMRRGGVPLGGAEAVKAFVEGVKSMVTKREDEDLMETE</sequence>
<dbReference type="EMBL" id="KN847496">
    <property type="protein sequence ID" value="KIW15025.1"/>
    <property type="molecule type" value="Genomic_DNA"/>
</dbReference>
<reference evidence="8 9" key="1">
    <citation type="submission" date="2015-01" db="EMBL/GenBank/DDBJ databases">
        <title>The Genome Sequence of Exophiala spinifera CBS89968.</title>
        <authorList>
            <consortium name="The Broad Institute Genomics Platform"/>
            <person name="Cuomo C."/>
            <person name="de Hoog S."/>
            <person name="Gorbushina A."/>
            <person name="Stielow B."/>
            <person name="Teixiera M."/>
            <person name="Abouelleil A."/>
            <person name="Chapman S.B."/>
            <person name="Priest M."/>
            <person name="Young S.K."/>
            <person name="Wortman J."/>
            <person name="Nusbaum C."/>
            <person name="Birren B."/>
        </authorList>
    </citation>
    <scope>NUCLEOTIDE SEQUENCE [LARGE SCALE GENOMIC DNA]</scope>
    <source>
        <strain evidence="8 9">CBS 89968</strain>
    </source>
</reference>
<dbReference type="Gene3D" id="2.30.29.70">
    <property type="entry name" value="Proteasomal ubiquitin receptor Rpn13/ADRM1"/>
    <property type="match status" value="1"/>
</dbReference>
<dbReference type="GO" id="GO:0008541">
    <property type="term" value="C:proteasome regulatory particle, lid subcomplex"/>
    <property type="evidence" value="ECO:0007669"/>
    <property type="project" value="TreeGrafter"/>
</dbReference>
<dbReference type="InterPro" id="IPR038108">
    <property type="entry name" value="RPN13_DEUBAD_sf"/>
</dbReference>
<keyword evidence="3" id="KW-0963">Cytoplasm</keyword>
<accession>A0A0D2B8R0</accession>
<dbReference type="AlphaFoldDB" id="A0A0D2B8R0"/>
<dbReference type="PROSITE" id="PS51917">
    <property type="entry name" value="PRU"/>
    <property type="match status" value="1"/>
</dbReference>
<name>A0A0D2B8R0_9EURO</name>
<dbReference type="PANTHER" id="PTHR12225">
    <property type="entry name" value="ADHESION REGULATING MOLECULE 1 110 KDA CELL MEMBRANE GLYCOPROTEIN"/>
    <property type="match status" value="1"/>
</dbReference>
<feature type="region of interest" description="Disordered" evidence="6">
    <location>
        <begin position="151"/>
        <end position="214"/>
    </location>
</feature>
<dbReference type="STRING" id="91928.A0A0D2B8R0"/>
<dbReference type="Proteomes" id="UP000053328">
    <property type="component" value="Unassembled WGS sequence"/>
</dbReference>
<feature type="domain" description="Pru" evidence="7">
    <location>
        <begin position="1"/>
        <end position="140"/>
    </location>
</feature>
<dbReference type="GO" id="GO:0005634">
    <property type="term" value="C:nucleus"/>
    <property type="evidence" value="ECO:0007669"/>
    <property type="project" value="UniProtKB-SubCell"/>
</dbReference>
<dbReference type="OrthoDB" id="340431at2759"/>
<protein>
    <recommendedName>
        <fullName evidence="7">Pru domain-containing protein</fullName>
    </recommendedName>
</protein>
<evidence type="ECO:0000256" key="2">
    <source>
        <dbReference type="ARBA" id="ARBA00004496"/>
    </source>
</evidence>
<comment type="subcellular location">
    <subcellularLocation>
        <location evidence="2">Cytoplasm</location>
    </subcellularLocation>
    <subcellularLocation>
        <location evidence="1">Nucleus</location>
    </subcellularLocation>
</comment>
<dbReference type="FunFam" id="1.10.2020.20:FF:000004">
    <property type="entry name" value="WGS project CABT00000000 data, contig 2.6"/>
    <property type="match status" value="1"/>
</dbReference>